<accession>A0AAN6ID53</accession>
<name>A0AAN6ID53_9EURO</name>
<keyword evidence="3" id="KW-1185">Reference proteome</keyword>
<evidence type="ECO:0000256" key="1">
    <source>
        <dbReference type="SAM" id="MobiDB-lite"/>
    </source>
</evidence>
<feature type="region of interest" description="Disordered" evidence="1">
    <location>
        <begin position="1"/>
        <end position="40"/>
    </location>
</feature>
<evidence type="ECO:0000313" key="3">
    <source>
        <dbReference type="Proteomes" id="UP001203852"/>
    </source>
</evidence>
<protein>
    <submittedName>
        <fullName evidence="2">Uncharacterized protein</fullName>
    </submittedName>
</protein>
<reference evidence="2" key="1">
    <citation type="journal article" date="2022" name="bioRxiv">
        <title>Deciphering the potential niche of two novel black yeast fungi from a biological soil crust based on their genomes, phenotypes, and melanin regulation.</title>
        <authorList>
            <consortium name="DOE Joint Genome Institute"/>
            <person name="Carr E.C."/>
            <person name="Barton Q."/>
            <person name="Grambo S."/>
            <person name="Sullivan M."/>
            <person name="Renfro C.M."/>
            <person name="Kuo A."/>
            <person name="Pangilinan J."/>
            <person name="Lipzen A."/>
            <person name="Keymanesh K."/>
            <person name="Savage E."/>
            <person name="Barry K."/>
            <person name="Grigoriev I.V."/>
            <person name="Riekhof W.R."/>
            <person name="Harris S.S."/>
        </authorList>
    </citation>
    <scope>NUCLEOTIDE SEQUENCE</scope>
    <source>
        <strain evidence="2">JF 03-4F</strain>
    </source>
</reference>
<feature type="compositionally biased region" description="Basic residues" evidence="1">
    <location>
        <begin position="1"/>
        <end position="11"/>
    </location>
</feature>
<gene>
    <name evidence="2" type="ORF">EDD36DRAFT_243615</name>
</gene>
<dbReference type="EMBL" id="MU404354">
    <property type="protein sequence ID" value="KAI1612670.1"/>
    <property type="molecule type" value="Genomic_DNA"/>
</dbReference>
<comment type="caution">
    <text evidence="2">The sequence shown here is derived from an EMBL/GenBank/DDBJ whole genome shotgun (WGS) entry which is preliminary data.</text>
</comment>
<evidence type="ECO:0000313" key="2">
    <source>
        <dbReference type="EMBL" id="KAI1612670.1"/>
    </source>
</evidence>
<sequence>MLLPSRKRRVAKTSNSDKTDASASTRPRGRPMKPASGLKVSQKLRAQQEKLLHIHATAKMAASARTRLSTLESLPVEIIQHIFFHAFEVNMPRSSPYLAHALSKPSIYNALILLAYFDDDYEAPVDPQHFLPAEYRPIHLEDKIRLQQAILGCRWFTVDLLKSRMPVLSRLQLVQAWHREYKKEQKLLADESVHSSNPRIPARFTAIGDLPDLDDEASMNAHFLAKLEPPFYHDLSGPDRVPPQRPRPPHYRLIGPIGDANTLPRIMEWRIISESGQLTKRPDIGTSILAARVIPDRVLRVAKWTDQRLELVQLLRQGMRFLTTDHVLVISAAALFDGMATAIDAGNEKALLVLLELHNAAMPLRSEDSVEFFDSARPGTRGWIRPHAHPLPLRLFHLVCERDRHGHQETETEMRPTGWPNLTARLLSLLIRGGLSSIPNDDPVLTRWATHTAENPSSLAEDVLLARWLIRDMAGSSGYGNDGDPRLFVDGVWSRPWRGDAADRTHAYPFAEHTFTDEIGYLYEGSQATPVRALDGGPCG</sequence>
<dbReference type="AlphaFoldDB" id="A0AAN6ID53"/>
<proteinExistence type="predicted"/>
<dbReference type="Proteomes" id="UP001203852">
    <property type="component" value="Unassembled WGS sequence"/>
</dbReference>
<organism evidence="2 3">
    <name type="scientific">Exophiala viscosa</name>
    <dbReference type="NCBI Taxonomy" id="2486360"/>
    <lineage>
        <taxon>Eukaryota</taxon>
        <taxon>Fungi</taxon>
        <taxon>Dikarya</taxon>
        <taxon>Ascomycota</taxon>
        <taxon>Pezizomycotina</taxon>
        <taxon>Eurotiomycetes</taxon>
        <taxon>Chaetothyriomycetidae</taxon>
        <taxon>Chaetothyriales</taxon>
        <taxon>Herpotrichiellaceae</taxon>
        <taxon>Exophiala</taxon>
    </lineage>
</organism>